<accession>A0A8C0U1F1</accession>
<feature type="region of interest" description="Disordered" evidence="1">
    <location>
        <begin position="117"/>
        <end position="154"/>
    </location>
</feature>
<evidence type="ECO:0000313" key="2">
    <source>
        <dbReference type="Ensembl" id="ENSCCEP00000002819.1"/>
    </source>
</evidence>
<sequence>MVPKGAPGLEVRLPQQGAEWDNPLDVTVSMLSLRPQDNPLAVTVSMLSLRPQDNPLAIHAILVYSQNVEELLRRRKVYREIIFKYLASQGIAVPPSSEKHLLIERVRQLWSGQLMARASEPGHRKPAAQVSAAAGNPQGAQRHGDHSIFGRMPN</sequence>
<evidence type="ECO:0000256" key="1">
    <source>
        <dbReference type="SAM" id="MobiDB-lite"/>
    </source>
</evidence>
<name>A0A8C0U1F1_CYACU</name>
<proteinExistence type="predicted"/>
<dbReference type="Ensembl" id="ENSCCET00000004665.1">
    <property type="protein sequence ID" value="ENSCCEP00000002819.1"/>
    <property type="gene ID" value="ENSCCEG00000003129.1"/>
</dbReference>
<dbReference type="Pfam" id="PF15008">
    <property type="entry name" value="DUF4518"/>
    <property type="match status" value="1"/>
</dbReference>
<reference evidence="2" key="1">
    <citation type="submission" date="2025-08" db="UniProtKB">
        <authorList>
            <consortium name="Ensembl"/>
        </authorList>
    </citation>
    <scope>IDENTIFICATION</scope>
</reference>
<evidence type="ECO:0000313" key="3">
    <source>
        <dbReference type="Proteomes" id="UP000694410"/>
    </source>
</evidence>
<dbReference type="AlphaFoldDB" id="A0A8C0U1F1"/>
<protein>
    <submittedName>
        <fullName evidence="2">Uncharacterized protein</fullName>
    </submittedName>
</protein>
<dbReference type="Proteomes" id="UP000694410">
    <property type="component" value="Unplaced"/>
</dbReference>
<organism evidence="2 3">
    <name type="scientific">Cyanistes caeruleus</name>
    <name type="common">Eurasian blue tit</name>
    <name type="synonym">Parus caeruleus</name>
    <dbReference type="NCBI Taxonomy" id="156563"/>
    <lineage>
        <taxon>Eukaryota</taxon>
        <taxon>Metazoa</taxon>
        <taxon>Chordata</taxon>
        <taxon>Craniata</taxon>
        <taxon>Vertebrata</taxon>
        <taxon>Euteleostomi</taxon>
        <taxon>Archelosauria</taxon>
        <taxon>Archosauria</taxon>
        <taxon>Dinosauria</taxon>
        <taxon>Saurischia</taxon>
        <taxon>Theropoda</taxon>
        <taxon>Coelurosauria</taxon>
        <taxon>Aves</taxon>
        <taxon>Neognathae</taxon>
        <taxon>Neoaves</taxon>
        <taxon>Telluraves</taxon>
        <taxon>Australaves</taxon>
        <taxon>Passeriformes</taxon>
        <taxon>Paridae</taxon>
        <taxon>Cyanistes</taxon>
    </lineage>
</organism>
<dbReference type="PANTHER" id="PTHR21084:SF1">
    <property type="entry name" value="DENSE INCISORS"/>
    <property type="match status" value="1"/>
</dbReference>
<reference evidence="2" key="2">
    <citation type="submission" date="2025-09" db="UniProtKB">
        <authorList>
            <consortium name="Ensembl"/>
        </authorList>
    </citation>
    <scope>IDENTIFICATION</scope>
</reference>
<dbReference type="PANTHER" id="PTHR21084">
    <property type="entry name" value="DENSE INCISORS"/>
    <property type="match status" value="1"/>
</dbReference>
<keyword evidence="3" id="KW-1185">Reference proteome</keyword>
<dbReference type="InterPro" id="IPR026698">
    <property type="entry name" value="UPF_C3orf38"/>
</dbReference>